<evidence type="ECO:0000259" key="3">
    <source>
        <dbReference type="Pfam" id="PF01757"/>
    </source>
</evidence>
<gene>
    <name evidence="4" type="ORF">CHO01_02950</name>
    <name evidence="5" type="ORF">HNR08_002762</name>
</gene>
<feature type="transmembrane region" description="Helical" evidence="2">
    <location>
        <begin position="206"/>
        <end position="225"/>
    </location>
</feature>
<dbReference type="GO" id="GO:0016020">
    <property type="term" value="C:membrane"/>
    <property type="evidence" value="ECO:0007669"/>
    <property type="project" value="TreeGrafter"/>
</dbReference>
<evidence type="ECO:0000313" key="6">
    <source>
        <dbReference type="Proteomes" id="UP000321723"/>
    </source>
</evidence>
<dbReference type="PANTHER" id="PTHR23028">
    <property type="entry name" value="ACETYLTRANSFERASE"/>
    <property type="match status" value="1"/>
</dbReference>
<evidence type="ECO:0000313" key="4">
    <source>
        <dbReference type="EMBL" id="GEL45179.1"/>
    </source>
</evidence>
<protein>
    <submittedName>
        <fullName evidence="4">Acyltransferase</fullName>
    </submittedName>
    <submittedName>
        <fullName evidence="5">Peptidoglycan/LPS O-acetylase OafA/YrhL</fullName>
    </submittedName>
</protein>
<feature type="transmembrane region" description="Helical" evidence="2">
    <location>
        <begin position="41"/>
        <end position="60"/>
    </location>
</feature>
<name>A0A511F7D0_9CELL</name>
<keyword evidence="4" id="KW-0012">Acyltransferase</keyword>
<sequence length="379" mass="40656">MTAATPQGLAPGPVPEARPAPAARLGRWHGRQLDPRRNGLNAVRLALAVLVLHAHTYYITGRGVGPHVDGENLGGWAVFGFFAISGYLITGSRWRNGLAPYLVHRVARIFPAFVVCLVVMVVAVGPVGYLALHGTLSGYLTTPTTPANFVFSNLFLHMNAYDIAGTPGDVPYPGAWNGSLWSLYYEFLCYLVVGLLALIGFFRRSVWALAGAWVLSVLGHAGWTHGVGTLLGGNSDAQLLLKLLPLFLGGALVERLRHRLPLHWAAAAVSVAGVAVAVWALDGWGAQLTAPLLAYALIWFGSVLPIPGLLRRHDVSYGIYIYAFPVQQLLAVAGASTLPLLVFDATALALTVPLAVASWLVVERPAMRWARRSTTPQRA</sequence>
<feature type="transmembrane region" description="Helical" evidence="2">
    <location>
        <begin position="341"/>
        <end position="362"/>
    </location>
</feature>
<dbReference type="OrthoDB" id="9796461at2"/>
<evidence type="ECO:0000256" key="1">
    <source>
        <dbReference type="SAM" id="MobiDB-lite"/>
    </source>
</evidence>
<dbReference type="Proteomes" id="UP000564629">
    <property type="component" value="Unassembled WGS sequence"/>
</dbReference>
<feature type="transmembrane region" description="Helical" evidence="2">
    <location>
        <begin position="260"/>
        <end position="280"/>
    </location>
</feature>
<keyword evidence="2" id="KW-0812">Transmembrane</keyword>
<keyword evidence="2" id="KW-0472">Membrane</keyword>
<feature type="transmembrane region" description="Helical" evidence="2">
    <location>
        <begin position="72"/>
        <end position="89"/>
    </location>
</feature>
<feature type="transmembrane region" description="Helical" evidence="2">
    <location>
        <begin position="292"/>
        <end position="310"/>
    </location>
</feature>
<reference evidence="5 7" key="2">
    <citation type="submission" date="2020-08" db="EMBL/GenBank/DDBJ databases">
        <title>Sequencing the genomes of 1000 actinobacteria strains.</title>
        <authorList>
            <person name="Klenk H.-P."/>
        </authorList>
    </citation>
    <scope>NUCLEOTIDE SEQUENCE [LARGE SCALE GENOMIC DNA]</scope>
    <source>
        <strain evidence="5 7">DSM 9581</strain>
    </source>
</reference>
<dbReference type="InterPro" id="IPR002656">
    <property type="entry name" value="Acyl_transf_3_dom"/>
</dbReference>
<feature type="region of interest" description="Disordered" evidence="1">
    <location>
        <begin position="1"/>
        <end position="20"/>
    </location>
</feature>
<dbReference type="Proteomes" id="UP000321723">
    <property type="component" value="Unassembled WGS sequence"/>
</dbReference>
<feature type="transmembrane region" description="Helical" evidence="2">
    <location>
        <begin position="181"/>
        <end position="199"/>
    </location>
</feature>
<keyword evidence="6" id="KW-1185">Reference proteome</keyword>
<dbReference type="PANTHER" id="PTHR23028:SF53">
    <property type="entry name" value="ACYL_TRANSF_3 DOMAIN-CONTAINING PROTEIN"/>
    <property type="match status" value="1"/>
</dbReference>
<evidence type="ECO:0000313" key="7">
    <source>
        <dbReference type="Proteomes" id="UP000564629"/>
    </source>
</evidence>
<organism evidence="4 6">
    <name type="scientific">Cellulomonas hominis</name>
    <dbReference type="NCBI Taxonomy" id="156981"/>
    <lineage>
        <taxon>Bacteria</taxon>
        <taxon>Bacillati</taxon>
        <taxon>Actinomycetota</taxon>
        <taxon>Actinomycetes</taxon>
        <taxon>Micrococcales</taxon>
        <taxon>Cellulomonadaceae</taxon>
        <taxon>Cellulomonas</taxon>
    </lineage>
</organism>
<dbReference type="AlphaFoldDB" id="A0A511F7D0"/>
<dbReference type="EMBL" id="JACHDN010000001">
    <property type="protein sequence ID" value="MBB5474026.1"/>
    <property type="molecule type" value="Genomic_DNA"/>
</dbReference>
<dbReference type="EMBL" id="BJVQ01000002">
    <property type="protein sequence ID" value="GEL45179.1"/>
    <property type="molecule type" value="Genomic_DNA"/>
</dbReference>
<feature type="domain" description="Acyltransferase 3" evidence="3">
    <location>
        <begin position="40"/>
        <end position="357"/>
    </location>
</feature>
<keyword evidence="2" id="KW-1133">Transmembrane helix</keyword>
<keyword evidence="4" id="KW-0808">Transferase</keyword>
<comment type="caution">
    <text evidence="4">The sequence shown here is derived from an EMBL/GenBank/DDBJ whole genome shotgun (WGS) entry which is preliminary data.</text>
</comment>
<dbReference type="Pfam" id="PF01757">
    <property type="entry name" value="Acyl_transf_3"/>
    <property type="match status" value="1"/>
</dbReference>
<feature type="transmembrane region" description="Helical" evidence="2">
    <location>
        <begin position="109"/>
        <end position="132"/>
    </location>
</feature>
<dbReference type="RefSeq" id="WP_146832421.1">
    <property type="nucleotide sequence ID" value="NZ_BJVQ01000002.1"/>
</dbReference>
<dbReference type="GO" id="GO:0016747">
    <property type="term" value="F:acyltransferase activity, transferring groups other than amino-acyl groups"/>
    <property type="evidence" value="ECO:0007669"/>
    <property type="project" value="InterPro"/>
</dbReference>
<proteinExistence type="predicted"/>
<reference evidence="4 6" key="1">
    <citation type="submission" date="2019-07" db="EMBL/GenBank/DDBJ databases">
        <title>Whole genome shotgun sequence of Cellulomonas hominis NBRC 16055.</title>
        <authorList>
            <person name="Hosoyama A."/>
            <person name="Uohara A."/>
            <person name="Ohji S."/>
            <person name="Ichikawa N."/>
        </authorList>
    </citation>
    <scope>NUCLEOTIDE SEQUENCE [LARGE SCALE GENOMIC DNA]</scope>
    <source>
        <strain evidence="4 6">NBRC 16055</strain>
    </source>
</reference>
<dbReference type="InterPro" id="IPR050879">
    <property type="entry name" value="Acyltransferase_3"/>
</dbReference>
<evidence type="ECO:0000313" key="5">
    <source>
        <dbReference type="EMBL" id="MBB5474026.1"/>
    </source>
</evidence>
<evidence type="ECO:0000256" key="2">
    <source>
        <dbReference type="SAM" id="Phobius"/>
    </source>
</evidence>
<dbReference type="GO" id="GO:0009103">
    <property type="term" value="P:lipopolysaccharide biosynthetic process"/>
    <property type="evidence" value="ECO:0007669"/>
    <property type="project" value="TreeGrafter"/>
</dbReference>
<accession>A0A511F7D0</accession>